<proteinExistence type="predicted"/>
<keyword evidence="2" id="KW-1185">Reference proteome</keyword>
<reference evidence="2" key="1">
    <citation type="submission" date="2023-07" db="EMBL/GenBank/DDBJ databases">
        <title>30 novel species of actinomycetes from the DSMZ collection.</title>
        <authorList>
            <person name="Nouioui I."/>
        </authorList>
    </citation>
    <scope>NUCLEOTIDE SEQUENCE [LARGE SCALE GENOMIC DNA]</scope>
    <source>
        <strain evidence="2">DSM 41981</strain>
    </source>
</reference>
<comment type="caution">
    <text evidence="1">The sequence shown here is derived from an EMBL/GenBank/DDBJ whole genome shotgun (WGS) entry which is preliminary data.</text>
</comment>
<dbReference type="Proteomes" id="UP001183535">
    <property type="component" value="Unassembled WGS sequence"/>
</dbReference>
<sequence length="95" mass="9807">MSTASCAVPPHPVPAAGARITAADAVHVLQHFGHSTPGPDRRATFRGRLTALVAEADHANRMALATGYPGLVAAVQLARTSPTGISTLRTIAHLH</sequence>
<accession>A0ABD5ENQ8</accession>
<dbReference type="EMBL" id="JAVRES010000004">
    <property type="protein sequence ID" value="MDT0435674.1"/>
    <property type="molecule type" value="Genomic_DNA"/>
</dbReference>
<gene>
    <name evidence="1" type="ORF">RM877_13360</name>
</gene>
<protein>
    <submittedName>
        <fullName evidence="1">Uncharacterized protein</fullName>
    </submittedName>
</protein>
<evidence type="ECO:0000313" key="1">
    <source>
        <dbReference type="EMBL" id="MDT0435674.1"/>
    </source>
</evidence>
<dbReference type="AlphaFoldDB" id="A0ABD5ENQ8"/>
<evidence type="ECO:0000313" key="2">
    <source>
        <dbReference type="Proteomes" id="UP001183535"/>
    </source>
</evidence>
<organism evidence="1 2">
    <name type="scientific">Streptomyces doudnae</name>
    <dbReference type="NCBI Taxonomy" id="3075536"/>
    <lineage>
        <taxon>Bacteria</taxon>
        <taxon>Bacillati</taxon>
        <taxon>Actinomycetota</taxon>
        <taxon>Actinomycetes</taxon>
        <taxon>Kitasatosporales</taxon>
        <taxon>Streptomycetaceae</taxon>
        <taxon>Streptomyces</taxon>
    </lineage>
</organism>
<name>A0ABD5ENQ8_9ACTN</name>
<dbReference type="RefSeq" id="WP_093824453.1">
    <property type="nucleotide sequence ID" value="NZ_JAVRES010000004.1"/>
</dbReference>